<dbReference type="SUPFAM" id="SSF51905">
    <property type="entry name" value="FAD/NAD(P)-binding domain"/>
    <property type="match status" value="1"/>
</dbReference>
<gene>
    <name evidence="2" type="ORF">Daus18300_011338</name>
</gene>
<feature type="chain" id="PRO_5045673912" description="Amine oxidase" evidence="1">
    <location>
        <begin position="22"/>
        <end position="476"/>
    </location>
</feature>
<dbReference type="Proteomes" id="UP001583177">
    <property type="component" value="Unassembled WGS sequence"/>
</dbReference>
<evidence type="ECO:0008006" key="4">
    <source>
        <dbReference type="Google" id="ProtNLM"/>
    </source>
</evidence>
<evidence type="ECO:0000313" key="3">
    <source>
        <dbReference type="Proteomes" id="UP001583177"/>
    </source>
</evidence>
<dbReference type="InterPro" id="IPR036188">
    <property type="entry name" value="FAD/NAD-bd_sf"/>
</dbReference>
<reference evidence="2 3" key="1">
    <citation type="journal article" date="2024" name="IMA Fungus">
        <title>IMA Genome - F19 : A genome assembly and annotation guide to empower mycologists, including annotated draft genome sequences of Ceratocystis pirilliformis, Diaporthe australafricana, Fusarium ophioides, Paecilomyces lecythidis, and Sporothrix stenoceras.</title>
        <authorList>
            <person name="Aylward J."/>
            <person name="Wilson A.M."/>
            <person name="Visagie C.M."/>
            <person name="Spraker J."/>
            <person name="Barnes I."/>
            <person name="Buitendag C."/>
            <person name="Ceriani C."/>
            <person name="Del Mar Angel L."/>
            <person name="du Plessis D."/>
            <person name="Fuchs T."/>
            <person name="Gasser K."/>
            <person name="Kramer D."/>
            <person name="Li W."/>
            <person name="Munsamy K."/>
            <person name="Piso A."/>
            <person name="Price J.L."/>
            <person name="Sonnekus B."/>
            <person name="Thomas C."/>
            <person name="van der Nest A."/>
            <person name="van Dijk A."/>
            <person name="van Heerden A."/>
            <person name="van Vuuren N."/>
            <person name="Yilmaz N."/>
            <person name="Duong T.A."/>
            <person name="van der Merwe N.A."/>
            <person name="Wingfield M.J."/>
            <person name="Wingfield B.D."/>
        </authorList>
    </citation>
    <scope>NUCLEOTIDE SEQUENCE [LARGE SCALE GENOMIC DNA]</scope>
    <source>
        <strain evidence="2 3">CMW 18300</strain>
    </source>
</reference>
<dbReference type="PANTHER" id="PTHR42923:SF26">
    <property type="entry name" value="FMN REDUCTASE LOT6, PUTATIVE (AFU_ORTHOLOGUE AFUA_7G06600)-RELATED"/>
    <property type="match status" value="1"/>
</dbReference>
<keyword evidence="3" id="KW-1185">Reference proteome</keyword>
<proteinExistence type="predicted"/>
<sequence>MYCFISSTILTAALLISKITAQDDSAVITKDIVIIGGGASGAHAAVRLREDLDQDIILIEKQSILGGHVDSYTDPATGVHYDYGVQSFNDYGKARKFFARLGVETAIPRRFSRETQYVDFSAAQPLVNFTGPTAAAQKAALEKYVALCELYEYMILPGYDQFPEGGDIPEDLLMKFSDFAIKHDILDALPIMFTTTAIGMGNFTDALTLYVMQSFGGQMGRVLLGRESAMVPATFRNQDLYDAAATLLGDDVLYNTVVDTTMRTDEGVTVTVVNTEGKKTTFKAKKLLVAIVPVLDNLHGFDLDDQETGVFSRWQYNRLYAGVVQNPSLPINGTLYNLPLAAAPSNYLTYPAVSFTGRFDAYGPDVPLFRVMVTGDEQLTPRSAVSMVQSDFSNMVEAGIMPTSEKEELEFLALANHGPMGVWVTAEELRDGFVQKQYALQGRRSTWFTGGAFAGHFQTILWEYNEFLLPKIMESM</sequence>
<dbReference type="PANTHER" id="PTHR42923">
    <property type="entry name" value="PROTOPORPHYRINOGEN OXIDASE"/>
    <property type="match status" value="1"/>
</dbReference>
<name>A0ABR3W6V2_9PEZI</name>
<organism evidence="2 3">
    <name type="scientific">Diaporthe australafricana</name>
    <dbReference type="NCBI Taxonomy" id="127596"/>
    <lineage>
        <taxon>Eukaryota</taxon>
        <taxon>Fungi</taxon>
        <taxon>Dikarya</taxon>
        <taxon>Ascomycota</taxon>
        <taxon>Pezizomycotina</taxon>
        <taxon>Sordariomycetes</taxon>
        <taxon>Sordariomycetidae</taxon>
        <taxon>Diaporthales</taxon>
        <taxon>Diaporthaceae</taxon>
        <taxon>Diaporthe</taxon>
    </lineage>
</organism>
<dbReference type="EMBL" id="JAWRVE010000136">
    <property type="protein sequence ID" value="KAL1854822.1"/>
    <property type="molecule type" value="Genomic_DNA"/>
</dbReference>
<dbReference type="Pfam" id="PF13450">
    <property type="entry name" value="NAD_binding_8"/>
    <property type="match status" value="1"/>
</dbReference>
<feature type="signal peptide" evidence="1">
    <location>
        <begin position="1"/>
        <end position="21"/>
    </location>
</feature>
<accession>A0ABR3W6V2</accession>
<keyword evidence="1" id="KW-0732">Signal</keyword>
<comment type="caution">
    <text evidence="2">The sequence shown here is derived from an EMBL/GenBank/DDBJ whole genome shotgun (WGS) entry which is preliminary data.</text>
</comment>
<dbReference type="Gene3D" id="1.10.405.20">
    <property type="match status" value="1"/>
</dbReference>
<dbReference type="Gene3D" id="3.50.50.60">
    <property type="entry name" value="FAD/NAD(P)-binding domain"/>
    <property type="match status" value="1"/>
</dbReference>
<evidence type="ECO:0000313" key="2">
    <source>
        <dbReference type="EMBL" id="KAL1854822.1"/>
    </source>
</evidence>
<dbReference type="Gene3D" id="3.30.70.1990">
    <property type="match status" value="1"/>
</dbReference>
<protein>
    <recommendedName>
        <fullName evidence="4">Amine oxidase</fullName>
    </recommendedName>
</protein>
<evidence type="ECO:0000256" key="1">
    <source>
        <dbReference type="SAM" id="SignalP"/>
    </source>
</evidence>
<dbReference type="InterPro" id="IPR050464">
    <property type="entry name" value="Zeta_carotene_desat/Oxidored"/>
</dbReference>